<dbReference type="EMBL" id="JAEVFJ010000004">
    <property type="protein sequence ID" value="KAH8105402.1"/>
    <property type="molecule type" value="Genomic_DNA"/>
</dbReference>
<keyword evidence="2" id="KW-1185">Reference proteome</keyword>
<sequence>MLFQRSSSPSRPTITGRKVSNKRRKLEALAVSPSSATATTYLPPFTVSTSKNTSCGTCYRVIRGPLAHPHHQLSHILPLIACRCKQEVCSICSRICVGWPSSAVIPSESTTNVGLRRTQSTTHKRPPLNMAQTNAVVNTSIVGKRRKPSALDESVADDGGEGLKSDLLAGCSRSICRNCCVEASHGQASMCYDCRDRLLQSKVQEDTSNDDTVHMIEV</sequence>
<gene>
    <name evidence="1" type="ORF">BXZ70DRAFT_524059</name>
</gene>
<accession>A0A8K0XTC6</accession>
<dbReference type="OrthoDB" id="3240925at2759"/>
<dbReference type="AlphaFoldDB" id="A0A8K0XTC6"/>
<evidence type="ECO:0000313" key="2">
    <source>
        <dbReference type="Proteomes" id="UP000813824"/>
    </source>
</evidence>
<proteinExistence type="predicted"/>
<protein>
    <submittedName>
        <fullName evidence="1">Uncharacterized protein</fullName>
    </submittedName>
</protein>
<comment type="caution">
    <text evidence="1">The sequence shown here is derived from an EMBL/GenBank/DDBJ whole genome shotgun (WGS) entry which is preliminary data.</text>
</comment>
<organism evidence="1 2">
    <name type="scientific">Cristinia sonorae</name>
    <dbReference type="NCBI Taxonomy" id="1940300"/>
    <lineage>
        <taxon>Eukaryota</taxon>
        <taxon>Fungi</taxon>
        <taxon>Dikarya</taxon>
        <taxon>Basidiomycota</taxon>
        <taxon>Agaricomycotina</taxon>
        <taxon>Agaricomycetes</taxon>
        <taxon>Agaricomycetidae</taxon>
        <taxon>Agaricales</taxon>
        <taxon>Pleurotineae</taxon>
        <taxon>Stephanosporaceae</taxon>
        <taxon>Cristinia</taxon>
    </lineage>
</organism>
<dbReference type="Proteomes" id="UP000813824">
    <property type="component" value="Unassembled WGS sequence"/>
</dbReference>
<name>A0A8K0XTC6_9AGAR</name>
<evidence type="ECO:0000313" key="1">
    <source>
        <dbReference type="EMBL" id="KAH8105402.1"/>
    </source>
</evidence>
<reference evidence="1" key="1">
    <citation type="journal article" date="2021" name="New Phytol.">
        <title>Evolutionary innovations through gain and loss of genes in the ectomycorrhizal Boletales.</title>
        <authorList>
            <person name="Wu G."/>
            <person name="Miyauchi S."/>
            <person name="Morin E."/>
            <person name="Kuo A."/>
            <person name="Drula E."/>
            <person name="Varga T."/>
            <person name="Kohler A."/>
            <person name="Feng B."/>
            <person name="Cao Y."/>
            <person name="Lipzen A."/>
            <person name="Daum C."/>
            <person name="Hundley H."/>
            <person name="Pangilinan J."/>
            <person name="Johnson J."/>
            <person name="Barry K."/>
            <person name="LaButti K."/>
            <person name="Ng V."/>
            <person name="Ahrendt S."/>
            <person name="Min B."/>
            <person name="Choi I.G."/>
            <person name="Park H."/>
            <person name="Plett J.M."/>
            <person name="Magnuson J."/>
            <person name="Spatafora J.W."/>
            <person name="Nagy L.G."/>
            <person name="Henrissat B."/>
            <person name="Grigoriev I.V."/>
            <person name="Yang Z.L."/>
            <person name="Xu J."/>
            <person name="Martin F.M."/>
        </authorList>
    </citation>
    <scope>NUCLEOTIDE SEQUENCE</scope>
    <source>
        <strain evidence="1">KKN 215</strain>
    </source>
</reference>